<proteinExistence type="predicted"/>
<organism evidence="1 2">
    <name type="scientific">Rhizophagus clarus</name>
    <dbReference type="NCBI Taxonomy" id="94130"/>
    <lineage>
        <taxon>Eukaryota</taxon>
        <taxon>Fungi</taxon>
        <taxon>Fungi incertae sedis</taxon>
        <taxon>Mucoromycota</taxon>
        <taxon>Glomeromycotina</taxon>
        <taxon>Glomeromycetes</taxon>
        <taxon>Glomerales</taxon>
        <taxon>Glomeraceae</taxon>
        <taxon>Rhizophagus</taxon>
    </lineage>
</organism>
<dbReference type="AlphaFoldDB" id="A0A8H3KTL0"/>
<dbReference type="EMBL" id="BLAL01000011">
    <property type="protein sequence ID" value="GES73885.1"/>
    <property type="molecule type" value="Genomic_DNA"/>
</dbReference>
<evidence type="ECO:0000313" key="2">
    <source>
        <dbReference type="Proteomes" id="UP000615446"/>
    </source>
</evidence>
<dbReference type="Proteomes" id="UP000615446">
    <property type="component" value="Unassembled WGS sequence"/>
</dbReference>
<reference evidence="1" key="1">
    <citation type="submission" date="2019-10" db="EMBL/GenBank/DDBJ databases">
        <title>Conservation and host-specific expression of non-tandemly repeated heterogenous ribosome RNA gene in arbuscular mycorrhizal fungi.</title>
        <authorList>
            <person name="Maeda T."/>
            <person name="Kobayashi Y."/>
            <person name="Nakagawa T."/>
            <person name="Ezawa T."/>
            <person name="Yamaguchi K."/>
            <person name="Bino T."/>
            <person name="Nishimoto Y."/>
            <person name="Shigenobu S."/>
            <person name="Kawaguchi M."/>
        </authorList>
    </citation>
    <scope>NUCLEOTIDE SEQUENCE</scope>
    <source>
        <strain evidence="1">HR1</strain>
    </source>
</reference>
<comment type="caution">
    <text evidence="1">The sequence shown here is derived from an EMBL/GenBank/DDBJ whole genome shotgun (WGS) entry which is preliminary data.</text>
</comment>
<dbReference type="OrthoDB" id="2432329at2759"/>
<sequence>MYGKNKRPLSLYKTLTDLSSVLSRFNIFGSSLAIIPQFIPSSISLLDDKELQQCMKKIKHRLRNMRTLVPDSNKAMHNEYISSILHVSINVVRRITDKEISLFS</sequence>
<name>A0A8H3KTL0_9GLOM</name>
<evidence type="ECO:0000313" key="1">
    <source>
        <dbReference type="EMBL" id="GES73885.1"/>
    </source>
</evidence>
<protein>
    <submittedName>
        <fullName evidence="1">Uncharacterized protein</fullName>
    </submittedName>
</protein>
<gene>
    <name evidence="1" type="ORF">RCL2_000139200</name>
</gene>
<accession>A0A8H3KTL0</accession>